<reference evidence="1 2" key="1">
    <citation type="submission" date="2016-10" db="EMBL/GenBank/DDBJ databases">
        <authorList>
            <person name="de Groot N.N."/>
        </authorList>
    </citation>
    <scope>NUCLEOTIDE SEQUENCE [LARGE SCALE GENOMIC DNA]</scope>
    <source>
        <strain evidence="1 2">DSM 15345</strain>
    </source>
</reference>
<proteinExistence type="predicted"/>
<dbReference type="Proteomes" id="UP000198703">
    <property type="component" value="Unassembled WGS sequence"/>
</dbReference>
<dbReference type="Pfam" id="PF09386">
    <property type="entry name" value="ParD"/>
    <property type="match status" value="1"/>
</dbReference>
<dbReference type="InterPro" id="IPR022789">
    <property type="entry name" value="ParD"/>
</dbReference>
<protein>
    <submittedName>
        <fullName evidence="1">Antitoxin ParD</fullName>
    </submittedName>
</protein>
<dbReference type="InterPro" id="IPR038296">
    <property type="entry name" value="ParD_sf"/>
</dbReference>
<accession>A0A1H4GH02</accession>
<gene>
    <name evidence="1" type="ORF">SAMN05444370_1672</name>
</gene>
<dbReference type="EMBL" id="FNQM01000067">
    <property type="protein sequence ID" value="SEB08551.1"/>
    <property type="molecule type" value="Genomic_DNA"/>
</dbReference>
<evidence type="ECO:0000313" key="1">
    <source>
        <dbReference type="EMBL" id="SEB08551.1"/>
    </source>
</evidence>
<keyword evidence="2" id="KW-1185">Reference proteome</keyword>
<dbReference type="AlphaFoldDB" id="A0A1H4GH02"/>
<dbReference type="Gene3D" id="6.10.180.10">
    <property type="entry name" value="Antitoxin ParD"/>
    <property type="match status" value="1"/>
</dbReference>
<organism evidence="1 2">
    <name type="scientific">Rubrimonas cliftonensis</name>
    <dbReference type="NCBI Taxonomy" id="89524"/>
    <lineage>
        <taxon>Bacteria</taxon>
        <taxon>Pseudomonadati</taxon>
        <taxon>Pseudomonadota</taxon>
        <taxon>Alphaproteobacteria</taxon>
        <taxon>Rhodobacterales</taxon>
        <taxon>Paracoccaceae</taxon>
        <taxon>Rubrimonas</taxon>
    </lineage>
</organism>
<evidence type="ECO:0000313" key="2">
    <source>
        <dbReference type="Proteomes" id="UP000198703"/>
    </source>
</evidence>
<sequence length="89" mass="9887">MPRLSIEISSQEHQQLKAMAALKGQSIKDYVLSRALVDMPNPVSMTDTEALQALKDLLTPRLVEAEAGQVVTATADDIKREARVRQSRR</sequence>
<dbReference type="OrthoDB" id="8549996at2"/>
<name>A0A1H4GH02_9RHOB</name>